<evidence type="ECO:0000256" key="3">
    <source>
        <dbReference type="ARBA" id="ARBA00022691"/>
    </source>
</evidence>
<evidence type="ECO:0000313" key="5">
    <source>
        <dbReference type="EMBL" id="EDV91368.1"/>
    </source>
</evidence>
<dbReference type="GO" id="GO:0035242">
    <property type="term" value="F:protein-arginine omega-N asymmetric methyltransferase activity"/>
    <property type="evidence" value="ECO:0007669"/>
    <property type="project" value="TreeGrafter"/>
</dbReference>
<evidence type="ECO:0000259" key="4">
    <source>
        <dbReference type="Pfam" id="PF22528"/>
    </source>
</evidence>
<dbReference type="FunCoup" id="B4JV48">
    <property type="interactions" value="83"/>
</dbReference>
<dbReference type="InterPro" id="IPR025799">
    <property type="entry name" value="Arg_MeTrfase"/>
</dbReference>
<dbReference type="PhylomeDB" id="B4JV48"/>
<dbReference type="SMR" id="B4JV48"/>
<keyword evidence="1" id="KW-0489">Methyltransferase</keyword>
<evidence type="ECO:0000256" key="2">
    <source>
        <dbReference type="ARBA" id="ARBA00022679"/>
    </source>
</evidence>
<dbReference type="Gene3D" id="3.40.50.150">
    <property type="entry name" value="Vaccinia Virus protein VP39"/>
    <property type="match status" value="1"/>
</dbReference>
<dbReference type="InterPro" id="IPR029063">
    <property type="entry name" value="SAM-dependent_MTases_sf"/>
</dbReference>
<dbReference type="InParanoid" id="B4JV48"/>
<dbReference type="AlphaFoldDB" id="B4JV48"/>
<dbReference type="eggNOG" id="KOG1499">
    <property type="taxonomic scope" value="Eukaryota"/>
</dbReference>
<keyword evidence="6" id="KW-1185">Reference proteome</keyword>
<evidence type="ECO:0000313" key="6">
    <source>
        <dbReference type="Proteomes" id="UP000001070"/>
    </source>
</evidence>
<reference evidence="5 6" key="1">
    <citation type="journal article" date="2007" name="Nature">
        <title>Evolution of genes and genomes on the Drosophila phylogeny.</title>
        <authorList>
            <consortium name="Drosophila 12 Genomes Consortium"/>
            <person name="Clark A.G."/>
            <person name="Eisen M.B."/>
            <person name="Smith D.R."/>
            <person name="Bergman C.M."/>
            <person name="Oliver B."/>
            <person name="Markow T.A."/>
            <person name="Kaufman T.C."/>
            <person name="Kellis M."/>
            <person name="Gelbart W."/>
            <person name="Iyer V.N."/>
            <person name="Pollard D.A."/>
            <person name="Sackton T.B."/>
            <person name="Larracuente A.M."/>
            <person name="Singh N.D."/>
            <person name="Abad J.P."/>
            <person name="Abt D.N."/>
            <person name="Adryan B."/>
            <person name="Aguade M."/>
            <person name="Akashi H."/>
            <person name="Anderson W.W."/>
            <person name="Aquadro C.F."/>
            <person name="Ardell D.H."/>
            <person name="Arguello R."/>
            <person name="Artieri C.G."/>
            <person name="Barbash D.A."/>
            <person name="Barker D."/>
            <person name="Barsanti P."/>
            <person name="Batterham P."/>
            <person name="Batzoglou S."/>
            <person name="Begun D."/>
            <person name="Bhutkar A."/>
            <person name="Blanco E."/>
            <person name="Bosak S.A."/>
            <person name="Bradley R.K."/>
            <person name="Brand A.D."/>
            <person name="Brent M.R."/>
            <person name="Brooks A.N."/>
            <person name="Brown R.H."/>
            <person name="Butlin R.K."/>
            <person name="Caggese C."/>
            <person name="Calvi B.R."/>
            <person name="Bernardo de Carvalho A."/>
            <person name="Caspi A."/>
            <person name="Castrezana S."/>
            <person name="Celniker S.E."/>
            <person name="Chang J.L."/>
            <person name="Chapple C."/>
            <person name="Chatterji S."/>
            <person name="Chinwalla A."/>
            <person name="Civetta A."/>
            <person name="Clifton S.W."/>
            <person name="Comeron J.M."/>
            <person name="Costello J.C."/>
            <person name="Coyne J.A."/>
            <person name="Daub J."/>
            <person name="David R.G."/>
            <person name="Delcher A.L."/>
            <person name="Delehaunty K."/>
            <person name="Do C.B."/>
            <person name="Ebling H."/>
            <person name="Edwards K."/>
            <person name="Eickbush T."/>
            <person name="Evans J.D."/>
            <person name="Filipski A."/>
            <person name="Findeiss S."/>
            <person name="Freyhult E."/>
            <person name="Fulton L."/>
            <person name="Fulton R."/>
            <person name="Garcia A.C."/>
            <person name="Gardiner A."/>
            <person name="Garfield D.A."/>
            <person name="Garvin B.E."/>
            <person name="Gibson G."/>
            <person name="Gilbert D."/>
            <person name="Gnerre S."/>
            <person name="Godfrey J."/>
            <person name="Good R."/>
            <person name="Gotea V."/>
            <person name="Gravely B."/>
            <person name="Greenberg A.J."/>
            <person name="Griffiths-Jones S."/>
            <person name="Gross S."/>
            <person name="Guigo R."/>
            <person name="Gustafson E.A."/>
            <person name="Haerty W."/>
            <person name="Hahn M.W."/>
            <person name="Halligan D.L."/>
            <person name="Halpern A.L."/>
            <person name="Halter G.M."/>
            <person name="Han M.V."/>
            <person name="Heger A."/>
            <person name="Hillier L."/>
            <person name="Hinrichs A.S."/>
            <person name="Holmes I."/>
            <person name="Hoskins R.A."/>
            <person name="Hubisz M.J."/>
            <person name="Hultmark D."/>
            <person name="Huntley M.A."/>
            <person name="Jaffe D.B."/>
            <person name="Jagadeeshan S."/>
            <person name="Jeck W.R."/>
            <person name="Johnson J."/>
            <person name="Jones C.D."/>
            <person name="Jordan W.C."/>
            <person name="Karpen G.H."/>
            <person name="Kataoka E."/>
            <person name="Keightley P.D."/>
            <person name="Kheradpour P."/>
            <person name="Kirkness E.F."/>
            <person name="Koerich L.B."/>
            <person name="Kristiansen K."/>
            <person name="Kudrna D."/>
            <person name="Kulathinal R.J."/>
            <person name="Kumar S."/>
            <person name="Kwok R."/>
            <person name="Lander E."/>
            <person name="Langley C.H."/>
            <person name="Lapoint R."/>
            <person name="Lazzaro B.P."/>
            <person name="Lee S.J."/>
            <person name="Levesque L."/>
            <person name="Li R."/>
            <person name="Lin C.F."/>
            <person name="Lin M.F."/>
            <person name="Lindblad-Toh K."/>
            <person name="Llopart A."/>
            <person name="Long M."/>
            <person name="Low L."/>
            <person name="Lozovsky E."/>
            <person name="Lu J."/>
            <person name="Luo M."/>
            <person name="Machado C.A."/>
            <person name="Makalowski W."/>
            <person name="Marzo M."/>
            <person name="Matsuda M."/>
            <person name="Matzkin L."/>
            <person name="McAllister B."/>
            <person name="McBride C.S."/>
            <person name="McKernan B."/>
            <person name="McKernan K."/>
            <person name="Mendez-Lago M."/>
            <person name="Minx P."/>
            <person name="Mollenhauer M.U."/>
            <person name="Montooth K."/>
            <person name="Mount S.M."/>
            <person name="Mu X."/>
            <person name="Myers E."/>
            <person name="Negre B."/>
            <person name="Newfeld S."/>
            <person name="Nielsen R."/>
            <person name="Noor M.A."/>
            <person name="O'Grady P."/>
            <person name="Pachter L."/>
            <person name="Papaceit M."/>
            <person name="Parisi M.J."/>
            <person name="Parisi M."/>
            <person name="Parts L."/>
            <person name="Pedersen J.S."/>
            <person name="Pesole G."/>
            <person name="Phillippy A.M."/>
            <person name="Ponting C.P."/>
            <person name="Pop M."/>
            <person name="Porcelli D."/>
            <person name="Powell J.R."/>
            <person name="Prohaska S."/>
            <person name="Pruitt K."/>
            <person name="Puig M."/>
            <person name="Quesneville H."/>
            <person name="Ram K.R."/>
            <person name="Rand D."/>
            <person name="Rasmussen M.D."/>
            <person name="Reed L.K."/>
            <person name="Reenan R."/>
            <person name="Reily A."/>
            <person name="Remington K.A."/>
            <person name="Rieger T.T."/>
            <person name="Ritchie M.G."/>
            <person name="Robin C."/>
            <person name="Rogers Y.H."/>
            <person name="Rohde C."/>
            <person name="Rozas J."/>
            <person name="Rubenfield M.J."/>
            <person name="Ruiz A."/>
            <person name="Russo S."/>
            <person name="Salzberg S.L."/>
            <person name="Sanchez-Gracia A."/>
            <person name="Saranga D.J."/>
            <person name="Sato H."/>
            <person name="Schaeffer S.W."/>
            <person name="Schatz M.C."/>
            <person name="Schlenke T."/>
            <person name="Schwartz R."/>
            <person name="Segarra C."/>
            <person name="Singh R.S."/>
            <person name="Sirot L."/>
            <person name="Sirota M."/>
            <person name="Sisneros N.B."/>
            <person name="Smith C.D."/>
            <person name="Smith T.F."/>
            <person name="Spieth J."/>
            <person name="Stage D.E."/>
            <person name="Stark A."/>
            <person name="Stephan W."/>
            <person name="Strausberg R.L."/>
            <person name="Strempel S."/>
            <person name="Sturgill D."/>
            <person name="Sutton G."/>
            <person name="Sutton G.G."/>
            <person name="Tao W."/>
            <person name="Teichmann S."/>
            <person name="Tobari Y.N."/>
            <person name="Tomimura Y."/>
            <person name="Tsolas J.M."/>
            <person name="Valente V.L."/>
            <person name="Venter E."/>
            <person name="Venter J.C."/>
            <person name="Vicario S."/>
            <person name="Vieira F.G."/>
            <person name="Vilella A.J."/>
            <person name="Villasante A."/>
            <person name="Walenz B."/>
            <person name="Wang J."/>
            <person name="Wasserman M."/>
            <person name="Watts T."/>
            <person name="Wilson D."/>
            <person name="Wilson R.K."/>
            <person name="Wing R.A."/>
            <person name="Wolfner M.F."/>
            <person name="Wong A."/>
            <person name="Wong G.K."/>
            <person name="Wu C.I."/>
            <person name="Wu G."/>
            <person name="Yamamoto D."/>
            <person name="Yang H.P."/>
            <person name="Yang S.P."/>
            <person name="Yorke J.A."/>
            <person name="Yoshida K."/>
            <person name="Zdobnov E."/>
            <person name="Zhang P."/>
            <person name="Zhang Y."/>
            <person name="Zimin A.V."/>
            <person name="Baldwin J."/>
            <person name="Abdouelleil A."/>
            <person name="Abdulkadir J."/>
            <person name="Abebe A."/>
            <person name="Abera B."/>
            <person name="Abreu J."/>
            <person name="Acer S.C."/>
            <person name="Aftuck L."/>
            <person name="Alexander A."/>
            <person name="An P."/>
            <person name="Anderson E."/>
            <person name="Anderson S."/>
            <person name="Arachi H."/>
            <person name="Azer M."/>
            <person name="Bachantsang P."/>
            <person name="Barry A."/>
            <person name="Bayul T."/>
            <person name="Berlin A."/>
            <person name="Bessette D."/>
            <person name="Bloom T."/>
            <person name="Blye J."/>
            <person name="Boguslavskiy L."/>
            <person name="Bonnet C."/>
            <person name="Boukhgalter B."/>
            <person name="Bourzgui I."/>
            <person name="Brown A."/>
            <person name="Cahill P."/>
            <person name="Channer S."/>
            <person name="Cheshatsang Y."/>
            <person name="Chuda L."/>
            <person name="Citroen M."/>
            <person name="Collymore A."/>
            <person name="Cooke P."/>
            <person name="Costello M."/>
            <person name="D'Aco K."/>
            <person name="Daza R."/>
            <person name="De Haan G."/>
            <person name="DeGray S."/>
            <person name="DeMaso C."/>
            <person name="Dhargay N."/>
            <person name="Dooley K."/>
            <person name="Dooley E."/>
            <person name="Doricent M."/>
            <person name="Dorje P."/>
            <person name="Dorjee K."/>
            <person name="Dupes A."/>
            <person name="Elong R."/>
            <person name="Falk J."/>
            <person name="Farina A."/>
            <person name="Faro S."/>
            <person name="Ferguson D."/>
            <person name="Fisher S."/>
            <person name="Foley C.D."/>
            <person name="Franke A."/>
            <person name="Friedrich D."/>
            <person name="Gadbois L."/>
            <person name="Gearin G."/>
            <person name="Gearin C.R."/>
            <person name="Giannoukos G."/>
            <person name="Goode T."/>
            <person name="Graham J."/>
            <person name="Grandbois E."/>
            <person name="Grewal S."/>
            <person name="Gyaltsen K."/>
            <person name="Hafez N."/>
            <person name="Hagos B."/>
            <person name="Hall J."/>
            <person name="Henson C."/>
            <person name="Hollinger A."/>
            <person name="Honan T."/>
            <person name="Huard M.D."/>
            <person name="Hughes L."/>
            <person name="Hurhula B."/>
            <person name="Husby M.E."/>
            <person name="Kamat A."/>
            <person name="Kanga B."/>
            <person name="Kashin S."/>
            <person name="Khazanovich D."/>
            <person name="Kisner P."/>
            <person name="Lance K."/>
            <person name="Lara M."/>
            <person name="Lee W."/>
            <person name="Lennon N."/>
            <person name="Letendre F."/>
            <person name="LeVine R."/>
            <person name="Lipovsky A."/>
            <person name="Liu X."/>
            <person name="Liu J."/>
            <person name="Liu S."/>
            <person name="Lokyitsang T."/>
            <person name="Lokyitsang Y."/>
            <person name="Lubonja R."/>
            <person name="Lui A."/>
            <person name="MacDonald P."/>
            <person name="Magnisalis V."/>
            <person name="Maru K."/>
            <person name="Matthews C."/>
            <person name="McCusker W."/>
            <person name="McDonough S."/>
            <person name="Mehta T."/>
            <person name="Meldrim J."/>
            <person name="Meneus L."/>
            <person name="Mihai O."/>
            <person name="Mihalev A."/>
            <person name="Mihova T."/>
            <person name="Mittelman R."/>
            <person name="Mlenga V."/>
            <person name="Montmayeur A."/>
            <person name="Mulrain L."/>
            <person name="Navidi A."/>
            <person name="Naylor J."/>
            <person name="Negash T."/>
            <person name="Nguyen T."/>
            <person name="Nguyen N."/>
            <person name="Nicol R."/>
            <person name="Norbu C."/>
            <person name="Norbu N."/>
            <person name="Novod N."/>
            <person name="O'Neill B."/>
            <person name="Osman S."/>
            <person name="Markiewicz E."/>
            <person name="Oyono O.L."/>
            <person name="Patti C."/>
            <person name="Phunkhang P."/>
            <person name="Pierre F."/>
            <person name="Priest M."/>
            <person name="Raghuraman S."/>
            <person name="Rege F."/>
            <person name="Reyes R."/>
            <person name="Rise C."/>
            <person name="Rogov P."/>
            <person name="Ross K."/>
            <person name="Ryan E."/>
            <person name="Settipalli S."/>
            <person name="Shea T."/>
            <person name="Sherpa N."/>
            <person name="Shi L."/>
            <person name="Shih D."/>
            <person name="Sparrow T."/>
            <person name="Spaulding J."/>
            <person name="Stalker J."/>
            <person name="Stange-Thomann N."/>
            <person name="Stavropoulos S."/>
            <person name="Stone C."/>
            <person name="Strader C."/>
            <person name="Tesfaye S."/>
            <person name="Thomson T."/>
            <person name="Thoulutsang Y."/>
            <person name="Thoulutsang D."/>
            <person name="Topham K."/>
            <person name="Topping I."/>
            <person name="Tsamla T."/>
            <person name="Vassiliev H."/>
            <person name="Vo A."/>
            <person name="Wangchuk T."/>
            <person name="Wangdi T."/>
            <person name="Weiand M."/>
            <person name="Wilkinson J."/>
            <person name="Wilson A."/>
            <person name="Yadav S."/>
            <person name="Young G."/>
            <person name="Yu Q."/>
            <person name="Zembek L."/>
            <person name="Zhong D."/>
            <person name="Zimmer A."/>
            <person name="Zwirko Z."/>
            <person name="Jaffe D.B."/>
            <person name="Alvarez P."/>
            <person name="Brockman W."/>
            <person name="Butler J."/>
            <person name="Chin C."/>
            <person name="Gnerre S."/>
            <person name="Grabherr M."/>
            <person name="Kleber M."/>
            <person name="Mauceli E."/>
            <person name="MacCallum I."/>
        </authorList>
    </citation>
    <scope>NUCLEOTIDE SEQUENCE [LARGE SCALE GENOMIC DNA]</scope>
    <source>
        <strain evidence="6">Tucson 15287-2541.00</strain>
    </source>
</reference>
<dbReference type="SUPFAM" id="SSF53335">
    <property type="entry name" value="S-adenosyl-L-methionine-dependent methyltransferases"/>
    <property type="match status" value="1"/>
</dbReference>
<dbReference type="PANTHER" id="PTHR11006">
    <property type="entry name" value="PROTEIN ARGININE N-METHYLTRANSFERASE"/>
    <property type="match status" value="1"/>
</dbReference>
<evidence type="ECO:0000256" key="1">
    <source>
        <dbReference type="ARBA" id="ARBA00022603"/>
    </source>
</evidence>
<organism evidence="6">
    <name type="scientific">Drosophila grimshawi</name>
    <name type="common">Hawaiian fruit fly</name>
    <name type="synonym">Idiomyia grimshawi</name>
    <dbReference type="NCBI Taxonomy" id="7222"/>
    <lineage>
        <taxon>Eukaryota</taxon>
        <taxon>Metazoa</taxon>
        <taxon>Ecdysozoa</taxon>
        <taxon>Arthropoda</taxon>
        <taxon>Hexapoda</taxon>
        <taxon>Insecta</taxon>
        <taxon>Pterygota</taxon>
        <taxon>Neoptera</taxon>
        <taxon>Endopterygota</taxon>
        <taxon>Diptera</taxon>
        <taxon>Brachycera</taxon>
        <taxon>Muscomorpha</taxon>
        <taxon>Ephydroidea</taxon>
        <taxon>Drosophilidae</taxon>
        <taxon>Drosophila</taxon>
        <taxon>Hawaiian Drosophila</taxon>
    </lineage>
</organism>
<dbReference type="GO" id="GO:0035241">
    <property type="term" value="F:protein-arginine omega-N monomethyltransferase activity"/>
    <property type="evidence" value="ECO:0007669"/>
    <property type="project" value="TreeGrafter"/>
</dbReference>
<dbReference type="Gene3D" id="2.70.160.11">
    <property type="entry name" value="Hnrnp arginine n-methyltransferase1"/>
    <property type="match status" value="1"/>
</dbReference>
<dbReference type="GO" id="GO:0005634">
    <property type="term" value="C:nucleus"/>
    <property type="evidence" value="ECO:0007669"/>
    <property type="project" value="TreeGrafter"/>
</dbReference>
<dbReference type="PANTHER" id="PTHR11006:SF124">
    <property type="entry name" value="ARGININE METHYLTRANSFERASE 1-RELATED"/>
    <property type="match status" value="1"/>
</dbReference>
<dbReference type="OrthoDB" id="7880418at2759"/>
<dbReference type="GO" id="GO:0042054">
    <property type="term" value="F:histone methyltransferase activity"/>
    <property type="evidence" value="ECO:0007669"/>
    <property type="project" value="TreeGrafter"/>
</dbReference>
<dbReference type="Proteomes" id="UP000001070">
    <property type="component" value="Unassembled WGS sequence"/>
</dbReference>
<proteinExistence type="predicted"/>
<dbReference type="OMA" id="RAYEWVF"/>
<protein>
    <submittedName>
        <fullName evidence="5">GH17402</fullName>
    </submittedName>
</protein>
<dbReference type="STRING" id="7222.B4JV48"/>
<sequence>MEDPWDMAENMLSDVLVSNVYNQFFKNNSDLFKDKIVMDVGCRSGLLSLLAVEAGAVKVFAVGNMRSARYVTKALGHGENAEVFEPLKGCISQIRLPCGLKKVDIIVSEWMGHALFADSLFRQMLEARDKWLARGGHIFPNVANLYIHGIAQSARQTMNKNLRPVLLTDEYVNQQSVITEKSLLKTINLTTSKYNESFTVDFKMKALRKGKVSGCMLYFDIGFINARGQLQKLFATGPDTPKTYMKQTLLSLEDNALDVADQELLVGRFSMKLGSFAPRGVEFSLGLRVHK</sequence>
<dbReference type="KEGG" id="dgr:6568378"/>
<dbReference type="HOGENOM" id="CLU_017375_1_2_1"/>
<keyword evidence="2" id="KW-0808">Transferase</keyword>
<dbReference type="EMBL" id="CH916374">
    <property type="protein sequence ID" value="EDV91368.1"/>
    <property type="molecule type" value="Genomic_DNA"/>
</dbReference>
<dbReference type="GO" id="GO:0032259">
    <property type="term" value="P:methylation"/>
    <property type="evidence" value="ECO:0007669"/>
    <property type="project" value="UniProtKB-KW"/>
</dbReference>
<name>B4JV48_DROGR</name>
<feature type="domain" description="Protein arginine N-methyltransferase" evidence="4">
    <location>
        <begin position="169"/>
        <end position="289"/>
    </location>
</feature>
<dbReference type="Pfam" id="PF22528">
    <property type="entry name" value="PRMT_C"/>
    <property type="match status" value="1"/>
</dbReference>
<dbReference type="InterPro" id="IPR055135">
    <property type="entry name" value="PRMT_dom"/>
</dbReference>
<accession>B4JV48</accession>
<gene>
    <name evidence="5" type="primary">Dgri\GH17402</name>
    <name evidence="5" type="ORF">Dgri_GH17402</name>
</gene>
<keyword evidence="3" id="KW-0949">S-adenosyl-L-methionine</keyword>